<dbReference type="Pfam" id="PF01323">
    <property type="entry name" value="DSBA"/>
    <property type="match status" value="1"/>
</dbReference>
<sequence length="260" mass="27668">MARDGTAEGSKPNLNHSCPYPALHSLLFRSFAMPLSRRRFLATSLGLAVAGPAAAQSYGQFFKVENDEGRPVANMRLPGEITGQIQELRGVTYLGPREAEVTLYEFFDYNCPWCRKAAADLTALSGSDAALRIGLVHNPILSPMSAQAAKVSLAVQRKLGSAAAFAFYGQLLATRGQIDGLKALETAAKTGVPRAELEQIADSEEVRQALRAHMNVAANLGLTATPSYVLGNTGVLGHPGVKSLARMIAAVRRCDQIACG</sequence>
<evidence type="ECO:0000256" key="3">
    <source>
        <dbReference type="ARBA" id="ARBA00023157"/>
    </source>
</evidence>
<evidence type="ECO:0000256" key="4">
    <source>
        <dbReference type="ARBA" id="ARBA00023284"/>
    </source>
</evidence>
<keyword evidence="7" id="KW-1185">Reference proteome</keyword>
<dbReference type="InterPro" id="IPR001853">
    <property type="entry name" value="DSBA-like_thioredoxin_dom"/>
</dbReference>
<evidence type="ECO:0000313" key="7">
    <source>
        <dbReference type="Proteomes" id="UP001055093"/>
    </source>
</evidence>
<keyword evidence="3" id="KW-1015">Disulfide bond</keyword>
<evidence type="ECO:0000313" key="6">
    <source>
        <dbReference type="EMBL" id="GJE73957.1"/>
    </source>
</evidence>
<evidence type="ECO:0000256" key="1">
    <source>
        <dbReference type="ARBA" id="ARBA00022729"/>
    </source>
</evidence>
<dbReference type="Proteomes" id="UP001055093">
    <property type="component" value="Unassembled WGS sequence"/>
</dbReference>
<dbReference type="InterPro" id="IPR013766">
    <property type="entry name" value="Thioredoxin_domain"/>
</dbReference>
<dbReference type="SUPFAM" id="SSF52833">
    <property type="entry name" value="Thioredoxin-like"/>
    <property type="match status" value="1"/>
</dbReference>
<dbReference type="Gene3D" id="3.40.30.10">
    <property type="entry name" value="Glutaredoxin"/>
    <property type="match status" value="1"/>
</dbReference>
<dbReference type="PROSITE" id="PS51352">
    <property type="entry name" value="THIOREDOXIN_2"/>
    <property type="match status" value="1"/>
</dbReference>
<evidence type="ECO:0000256" key="2">
    <source>
        <dbReference type="ARBA" id="ARBA00023002"/>
    </source>
</evidence>
<comment type="caution">
    <text evidence="6">The sequence shown here is derived from an EMBL/GenBank/DDBJ whole genome shotgun (WGS) entry which is preliminary data.</text>
</comment>
<reference evidence="6" key="1">
    <citation type="journal article" date="2021" name="Front. Microbiol.">
        <title>Comprehensive Comparative Genomics and Phenotyping of Methylobacterium Species.</title>
        <authorList>
            <person name="Alessa O."/>
            <person name="Ogura Y."/>
            <person name="Fujitani Y."/>
            <person name="Takami H."/>
            <person name="Hayashi T."/>
            <person name="Sahin N."/>
            <person name="Tani A."/>
        </authorList>
    </citation>
    <scope>NUCLEOTIDE SEQUENCE</scope>
    <source>
        <strain evidence="6">DSM 14458</strain>
    </source>
</reference>
<organism evidence="6 7">
    <name type="scientific">Methylorubrum suomiense</name>
    <dbReference type="NCBI Taxonomy" id="144191"/>
    <lineage>
        <taxon>Bacteria</taxon>
        <taxon>Pseudomonadati</taxon>
        <taxon>Pseudomonadota</taxon>
        <taxon>Alphaproteobacteria</taxon>
        <taxon>Hyphomicrobiales</taxon>
        <taxon>Methylobacteriaceae</taxon>
        <taxon>Methylorubrum</taxon>
    </lineage>
</organism>
<protein>
    <recommendedName>
        <fullName evidence="5">Thioredoxin domain-containing protein</fullName>
    </recommendedName>
</protein>
<evidence type="ECO:0000259" key="5">
    <source>
        <dbReference type="PROSITE" id="PS51352"/>
    </source>
</evidence>
<reference evidence="6" key="2">
    <citation type="submission" date="2021-08" db="EMBL/GenBank/DDBJ databases">
        <authorList>
            <person name="Tani A."/>
            <person name="Ola A."/>
            <person name="Ogura Y."/>
            <person name="Katsura K."/>
            <person name="Hayashi T."/>
        </authorList>
    </citation>
    <scope>NUCLEOTIDE SEQUENCE</scope>
    <source>
        <strain evidence="6">DSM 14458</strain>
    </source>
</reference>
<keyword evidence="2" id="KW-0560">Oxidoreductase</keyword>
<dbReference type="EMBL" id="BPRE01000001">
    <property type="protein sequence ID" value="GJE73957.1"/>
    <property type="molecule type" value="Genomic_DNA"/>
</dbReference>
<gene>
    <name evidence="6" type="ORF">BGCPKDLD_0524</name>
</gene>
<keyword evidence="4" id="KW-0676">Redox-active center</keyword>
<feature type="domain" description="Thioredoxin" evidence="5">
    <location>
        <begin position="66"/>
        <end position="215"/>
    </location>
</feature>
<name>A0ABQ4UTC6_9HYPH</name>
<accession>A0ABQ4UTC6</accession>
<dbReference type="PANTHER" id="PTHR13887">
    <property type="entry name" value="GLUTATHIONE S-TRANSFERASE KAPPA"/>
    <property type="match status" value="1"/>
</dbReference>
<keyword evidence="1" id="KW-0732">Signal</keyword>
<dbReference type="InterPro" id="IPR036249">
    <property type="entry name" value="Thioredoxin-like_sf"/>
</dbReference>
<proteinExistence type="predicted"/>
<dbReference type="PANTHER" id="PTHR13887:SF14">
    <property type="entry name" value="DISULFIDE BOND FORMATION PROTEIN D"/>
    <property type="match status" value="1"/>
</dbReference>